<dbReference type="OrthoDB" id="9802264at2"/>
<dbReference type="GO" id="GO:0016887">
    <property type="term" value="F:ATP hydrolysis activity"/>
    <property type="evidence" value="ECO:0007669"/>
    <property type="project" value="InterPro"/>
</dbReference>
<keyword evidence="3 5" id="KW-0067">ATP-binding</keyword>
<evidence type="ECO:0000256" key="3">
    <source>
        <dbReference type="ARBA" id="ARBA00022840"/>
    </source>
</evidence>
<evidence type="ECO:0000313" key="6">
    <source>
        <dbReference type="Proteomes" id="UP000076023"/>
    </source>
</evidence>
<reference evidence="6" key="1">
    <citation type="journal article" date="2017" name="Genome Announc.">
        <title>Draft Genome Sequence of Terrimicrobium sacchariphilum NM-5T, a Facultative Anaerobic Soil Bacterium of the Class Spartobacteria.</title>
        <authorList>
            <person name="Qiu Y.L."/>
            <person name="Tourlousse D.M."/>
            <person name="Matsuura N."/>
            <person name="Ohashi A."/>
            <person name="Sekiguchi Y."/>
        </authorList>
    </citation>
    <scope>NUCLEOTIDE SEQUENCE [LARGE SCALE GENOMIC DNA]</scope>
    <source>
        <strain evidence="6">NM-5</strain>
    </source>
</reference>
<gene>
    <name evidence="5" type="ORF">TSACC_21113</name>
</gene>
<dbReference type="FunCoup" id="A0A146G5P5">
    <property type="interactions" value="259"/>
</dbReference>
<keyword evidence="2" id="KW-0547">Nucleotide-binding</keyword>
<proteinExistence type="predicted"/>
<sequence length="293" mass="32680">MALELSHITKTFRTGASEVCALEDCSFTVNDGEFVSLIGPSGCGKSTLLYIAAGLEEATSGTVMLDDRALRGPGKERGMVFQNYTLYPWLTVEQNIKFPFRLKANMDYARPNAVIMGEIEYAGHLLEIMGLAQFRNRYPRELSGGMKQRVAIARALTNKPRILLMDEPFGALDAQTREELQELMLLLGLYEKTTTLLVTHDIEEAIYLADRVIVLSARPGRILEEIIVPFPKDRLLDIKLTPEFLALKRRLVDLLHAGGRPSSGRAEILERLGQHFHATTASPVTTTTNQQHP</sequence>
<dbReference type="InParanoid" id="A0A146G5P5"/>
<organism evidence="5 6">
    <name type="scientific">Terrimicrobium sacchariphilum</name>
    <dbReference type="NCBI Taxonomy" id="690879"/>
    <lineage>
        <taxon>Bacteria</taxon>
        <taxon>Pseudomonadati</taxon>
        <taxon>Verrucomicrobiota</taxon>
        <taxon>Terrimicrobiia</taxon>
        <taxon>Terrimicrobiales</taxon>
        <taxon>Terrimicrobiaceae</taxon>
        <taxon>Terrimicrobium</taxon>
    </lineage>
</organism>
<dbReference type="Gene3D" id="3.40.50.300">
    <property type="entry name" value="P-loop containing nucleotide triphosphate hydrolases"/>
    <property type="match status" value="1"/>
</dbReference>
<dbReference type="PROSITE" id="PS50893">
    <property type="entry name" value="ABC_TRANSPORTER_2"/>
    <property type="match status" value="1"/>
</dbReference>
<evidence type="ECO:0000256" key="2">
    <source>
        <dbReference type="ARBA" id="ARBA00022741"/>
    </source>
</evidence>
<dbReference type="SUPFAM" id="SSF52540">
    <property type="entry name" value="P-loop containing nucleoside triphosphate hydrolases"/>
    <property type="match status" value="1"/>
</dbReference>
<dbReference type="PROSITE" id="PS00211">
    <property type="entry name" value="ABC_TRANSPORTER_1"/>
    <property type="match status" value="1"/>
</dbReference>
<dbReference type="InterPro" id="IPR017871">
    <property type="entry name" value="ABC_transporter-like_CS"/>
</dbReference>
<protein>
    <submittedName>
        <fullName evidence="5">NitT/TauT family transport system ATP-binding protein</fullName>
    </submittedName>
</protein>
<dbReference type="InterPro" id="IPR050166">
    <property type="entry name" value="ABC_transporter_ATP-bind"/>
</dbReference>
<dbReference type="EMBL" id="BDCO01000002">
    <property type="protein sequence ID" value="GAT32713.1"/>
    <property type="molecule type" value="Genomic_DNA"/>
</dbReference>
<dbReference type="PANTHER" id="PTHR42788:SF13">
    <property type="entry name" value="ALIPHATIC SULFONATES IMPORT ATP-BINDING PROTEIN SSUB"/>
    <property type="match status" value="1"/>
</dbReference>
<dbReference type="PANTHER" id="PTHR42788">
    <property type="entry name" value="TAURINE IMPORT ATP-BINDING PROTEIN-RELATED"/>
    <property type="match status" value="1"/>
</dbReference>
<name>A0A146G5P5_TERSA</name>
<dbReference type="Proteomes" id="UP000076023">
    <property type="component" value="Unassembled WGS sequence"/>
</dbReference>
<dbReference type="SMART" id="SM00382">
    <property type="entry name" value="AAA"/>
    <property type="match status" value="1"/>
</dbReference>
<dbReference type="AlphaFoldDB" id="A0A146G5P5"/>
<dbReference type="CDD" id="cd03293">
    <property type="entry name" value="ABC_NrtD_SsuB_transporters"/>
    <property type="match status" value="1"/>
</dbReference>
<feature type="domain" description="ABC transporter" evidence="4">
    <location>
        <begin position="3"/>
        <end position="238"/>
    </location>
</feature>
<dbReference type="InterPro" id="IPR003439">
    <property type="entry name" value="ABC_transporter-like_ATP-bd"/>
</dbReference>
<accession>A0A146G5P5</accession>
<dbReference type="GO" id="GO:0005524">
    <property type="term" value="F:ATP binding"/>
    <property type="evidence" value="ECO:0007669"/>
    <property type="project" value="UniProtKB-KW"/>
</dbReference>
<dbReference type="Pfam" id="PF00005">
    <property type="entry name" value="ABC_tran"/>
    <property type="match status" value="1"/>
</dbReference>
<dbReference type="STRING" id="690879.TSACC_21113"/>
<dbReference type="InterPro" id="IPR003593">
    <property type="entry name" value="AAA+_ATPase"/>
</dbReference>
<keyword evidence="1" id="KW-0813">Transport</keyword>
<keyword evidence="6" id="KW-1185">Reference proteome</keyword>
<evidence type="ECO:0000313" key="5">
    <source>
        <dbReference type="EMBL" id="GAT32713.1"/>
    </source>
</evidence>
<dbReference type="RefSeq" id="WP_084400251.1">
    <property type="nucleotide sequence ID" value="NZ_BDCO01000002.1"/>
</dbReference>
<comment type="caution">
    <text evidence="5">The sequence shown here is derived from an EMBL/GenBank/DDBJ whole genome shotgun (WGS) entry which is preliminary data.</text>
</comment>
<evidence type="ECO:0000256" key="1">
    <source>
        <dbReference type="ARBA" id="ARBA00022448"/>
    </source>
</evidence>
<dbReference type="InterPro" id="IPR027417">
    <property type="entry name" value="P-loop_NTPase"/>
</dbReference>
<evidence type="ECO:0000259" key="4">
    <source>
        <dbReference type="PROSITE" id="PS50893"/>
    </source>
</evidence>